<dbReference type="EMBL" id="CADEPM010000009">
    <property type="protein sequence ID" value="CAB3409907.1"/>
    <property type="molecule type" value="Genomic_DNA"/>
</dbReference>
<keyword evidence="1" id="KW-0812">Transmembrane</keyword>
<protein>
    <submittedName>
        <fullName evidence="2">Uncharacterized protein</fullName>
    </submittedName>
</protein>
<dbReference type="Pfam" id="PF05024">
    <property type="entry name" value="Gpi1"/>
    <property type="match status" value="1"/>
</dbReference>
<dbReference type="GO" id="GO:0006506">
    <property type="term" value="P:GPI anchor biosynthetic process"/>
    <property type="evidence" value="ECO:0007669"/>
    <property type="project" value="InterPro"/>
</dbReference>
<feature type="transmembrane region" description="Helical" evidence="1">
    <location>
        <begin position="88"/>
        <end position="107"/>
    </location>
</feature>
<gene>
    <name evidence="2" type="ORF">CBOVIS_LOCUS11501</name>
</gene>
<evidence type="ECO:0000313" key="3">
    <source>
        <dbReference type="Proteomes" id="UP000494206"/>
    </source>
</evidence>
<accession>A0A8S1FDN2</accession>
<dbReference type="GO" id="GO:0016020">
    <property type="term" value="C:membrane"/>
    <property type="evidence" value="ECO:0007669"/>
    <property type="project" value="InterPro"/>
</dbReference>
<proteinExistence type="predicted"/>
<dbReference type="InterPro" id="IPR007720">
    <property type="entry name" value="PigQ/GPI1"/>
</dbReference>
<dbReference type="OrthoDB" id="70250at2759"/>
<name>A0A8S1FDN2_9PELO</name>
<reference evidence="2 3" key="1">
    <citation type="submission" date="2020-04" db="EMBL/GenBank/DDBJ databases">
        <authorList>
            <person name="Laetsch R D."/>
            <person name="Stevens L."/>
            <person name="Kumar S."/>
            <person name="Blaxter L. M."/>
        </authorList>
    </citation>
    <scope>NUCLEOTIDE SEQUENCE [LARGE SCALE GENOMIC DNA]</scope>
</reference>
<evidence type="ECO:0000256" key="1">
    <source>
        <dbReference type="SAM" id="Phobius"/>
    </source>
</evidence>
<dbReference type="PANTHER" id="PTHR21329:SF3">
    <property type="entry name" value="PHOSPHATIDYLINOSITOL N-ACETYLGLUCOSAMINYLTRANSFERASE SUBUNIT Q"/>
    <property type="match status" value="1"/>
</dbReference>
<feature type="transmembrane region" description="Helical" evidence="1">
    <location>
        <begin position="189"/>
        <end position="211"/>
    </location>
</feature>
<dbReference type="PANTHER" id="PTHR21329">
    <property type="entry name" value="PHOSPHATIDYLINOSITOL N-ACETYLGLUCOSAMINYLTRANSFERASE SUBUNIT Q-RELATED"/>
    <property type="match status" value="1"/>
</dbReference>
<keyword evidence="1" id="KW-1133">Transmembrane helix</keyword>
<dbReference type="Proteomes" id="UP000494206">
    <property type="component" value="Unassembled WGS sequence"/>
</dbReference>
<feature type="transmembrane region" description="Helical" evidence="1">
    <location>
        <begin position="24"/>
        <end position="44"/>
    </location>
</feature>
<keyword evidence="3" id="KW-1185">Reference proteome</keyword>
<sequence>MGFLRYSVVYTSTQEKIKNIRKPWVKAIIGIDLMIGWILFYNIGNIERIHNYFWSHTGGIARYLDAIISWIVSNPGGLKLNGPVNTTLSTFFGYHIYLWTAFVNLLQSEMFTRLIICSFSFGLSYMSAVVCDFAKIITLHFYCFDSYASRLWNLSYIVIQDLWALTRGKKWNPLRKRIDNVTLDSREQFLSTSLFVILLFILPTVLVYFVVFRTLRYCVSVIDISLSLLARWPLVFTKLVIKRD</sequence>
<dbReference type="AlphaFoldDB" id="A0A8S1FDN2"/>
<dbReference type="GO" id="GO:0005783">
    <property type="term" value="C:endoplasmic reticulum"/>
    <property type="evidence" value="ECO:0007669"/>
    <property type="project" value="TreeGrafter"/>
</dbReference>
<evidence type="ECO:0000313" key="2">
    <source>
        <dbReference type="EMBL" id="CAB3409907.1"/>
    </source>
</evidence>
<keyword evidence="1" id="KW-0472">Membrane</keyword>
<feature type="transmembrane region" description="Helical" evidence="1">
    <location>
        <begin position="114"/>
        <end position="139"/>
    </location>
</feature>
<comment type="caution">
    <text evidence="2">The sequence shown here is derived from an EMBL/GenBank/DDBJ whole genome shotgun (WGS) entry which is preliminary data.</text>
</comment>
<organism evidence="2 3">
    <name type="scientific">Caenorhabditis bovis</name>
    <dbReference type="NCBI Taxonomy" id="2654633"/>
    <lineage>
        <taxon>Eukaryota</taxon>
        <taxon>Metazoa</taxon>
        <taxon>Ecdysozoa</taxon>
        <taxon>Nematoda</taxon>
        <taxon>Chromadorea</taxon>
        <taxon>Rhabditida</taxon>
        <taxon>Rhabditina</taxon>
        <taxon>Rhabditomorpha</taxon>
        <taxon>Rhabditoidea</taxon>
        <taxon>Rhabditidae</taxon>
        <taxon>Peloderinae</taxon>
        <taxon>Caenorhabditis</taxon>
    </lineage>
</organism>